<accession>A0A1J5R8D0</accession>
<feature type="domain" description="SF4 helicase" evidence="1">
    <location>
        <begin position="40"/>
        <end position="293"/>
    </location>
</feature>
<dbReference type="GO" id="GO:0043139">
    <property type="term" value="F:5'-3' DNA helicase activity"/>
    <property type="evidence" value="ECO:0007669"/>
    <property type="project" value="InterPro"/>
</dbReference>
<dbReference type="GO" id="GO:0003697">
    <property type="term" value="F:single-stranded DNA binding"/>
    <property type="evidence" value="ECO:0007669"/>
    <property type="project" value="InterPro"/>
</dbReference>
<dbReference type="GO" id="GO:0006260">
    <property type="term" value="P:DNA replication"/>
    <property type="evidence" value="ECO:0007669"/>
    <property type="project" value="InterPro"/>
</dbReference>
<dbReference type="Pfam" id="PF13481">
    <property type="entry name" value="AAA_25"/>
    <property type="match status" value="1"/>
</dbReference>
<dbReference type="EMBL" id="MLJW01000240">
    <property type="protein sequence ID" value="OIQ92121.1"/>
    <property type="molecule type" value="Genomic_DNA"/>
</dbReference>
<dbReference type="Gene3D" id="3.40.50.300">
    <property type="entry name" value="P-loop containing nucleotide triphosphate hydrolases"/>
    <property type="match status" value="1"/>
</dbReference>
<dbReference type="PANTHER" id="PTHR12873">
    <property type="entry name" value="T7-LIKE MITOCHONDRIAL DNA HELICASE"/>
    <property type="match status" value="1"/>
</dbReference>
<comment type="caution">
    <text evidence="2">The sequence shown here is derived from an EMBL/GenBank/DDBJ whole genome shotgun (WGS) entry which is preliminary data.</text>
</comment>
<dbReference type="PANTHER" id="PTHR12873:SF0">
    <property type="entry name" value="TWINKLE MTDNA HELICASE"/>
    <property type="match status" value="1"/>
</dbReference>
<dbReference type="InterPro" id="IPR007694">
    <property type="entry name" value="DNA_helicase_DnaB-like_C"/>
</dbReference>
<dbReference type="GO" id="GO:0005524">
    <property type="term" value="F:ATP binding"/>
    <property type="evidence" value="ECO:0007669"/>
    <property type="project" value="InterPro"/>
</dbReference>
<organism evidence="2">
    <name type="scientific">mine drainage metagenome</name>
    <dbReference type="NCBI Taxonomy" id="410659"/>
    <lineage>
        <taxon>unclassified sequences</taxon>
        <taxon>metagenomes</taxon>
        <taxon>ecological metagenomes</taxon>
    </lineage>
</organism>
<dbReference type="SUPFAM" id="SSF52540">
    <property type="entry name" value="P-loop containing nucleoside triphosphate hydrolases"/>
    <property type="match status" value="1"/>
</dbReference>
<dbReference type="InterPro" id="IPR027417">
    <property type="entry name" value="P-loop_NTPase"/>
</dbReference>
<evidence type="ECO:0000259" key="1">
    <source>
        <dbReference type="PROSITE" id="PS51199"/>
    </source>
</evidence>
<reference evidence="2" key="1">
    <citation type="submission" date="2016-10" db="EMBL/GenBank/DDBJ databases">
        <title>Sequence of Gallionella enrichment culture.</title>
        <authorList>
            <person name="Poehlein A."/>
            <person name="Muehling M."/>
            <person name="Daniel R."/>
        </authorList>
    </citation>
    <scope>NUCLEOTIDE SEQUENCE</scope>
</reference>
<evidence type="ECO:0000313" key="2">
    <source>
        <dbReference type="EMBL" id="OIQ92121.1"/>
    </source>
</evidence>
<dbReference type="PROSITE" id="PS51199">
    <property type="entry name" value="SF4_HELICASE"/>
    <property type="match status" value="1"/>
</dbReference>
<protein>
    <recommendedName>
        <fullName evidence="1">SF4 helicase domain-containing protein</fullName>
    </recommendedName>
</protein>
<name>A0A1J5R8D0_9ZZZZ</name>
<dbReference type="AlphaFoldDB" id="A0A1J5R8D0"/>
<gene>
    <name evidence="2" type="ORF">GALL_259580</name>
</gene>
<proteinExistence type="predicted"/>
<dbReference type="InterPro" id="IPR027032">
    <property type="entry name" value="Twinkle-like"/>
</dbReference>
<sequence>MIVHASDIELADYMAEPDFSAHVRTADDLLEDIKKAFAGVGTTERHATLAWPKAQGLIQFRPEEVTLWAGSNGSRKSMIGGQLMLDLAQQSYKSLTISLEMSARKTLERMFRQATAKACPSPRECDHAAAVMRGRVFIFDHVGALSQERLCAVLRWARKKLGVEHVLIDSMMKVVNGDDDYNGQKDFINRMTEIAKGTGLHLHIVVHTRKPSESVERVPSKWDIKGSSSVTDLAHNVVTLWRNRAKEAEPTKYADAPGQVLDIQKQRNGEFEGKILLWFDPASMQFLDSSGSFARPYVAPRAQEAHA</sequence>